<dbReference type="EC" id="2.7.4.25" evidence="8"/>
<dbReference type="EMBL" id="JACHFW010000008">
    <property type="protein sequence ID" value="MBB5265052.1"/>
    <property type="molecule type" value="Genomic_DNA"/>
</dbReference>
<dbReference type="Gene3D" id="3.40.50.300">
    <property type="entry name" value="P-loop containing nucleotide triphosphate hydrolases"/>
    <property type="match status" value="1"/>
</dbReference>
<evidence type="ECO:0000256" key="1">
    <source>
        <dbReference type="ARBA" id="ARBA00009427"/>
    </source>
</evidence>
<dbReference type="GO" id="GO:0015949">
    <property type="term" value="P:nucleobase-containing small molecule interconversion"/>
    <property type="evidence" value="ECO:0007669"/>
    <property type="project" value="TreeGrafter"/>
</dbReference>
<dbReference type="CDD" id="cd02020">
    <property type="entry name" value="CMPK"/>
    <property type="match status" value="1"/>
</dbReference>
<feature type="domain" description="Cytidylate kinase" evidence="9">
    <location>
        <begin position="5"/>
        <end position="219"/>
    </location>
</feature>
<dbReference type="RefSeq" id="WP_183774418.1">
    <property type="nucleotide sequence ID" value="NZ_CAWVEG010000192.1"/>
</dbReference>
<dbReference type="AlphaFoldDB" id="A0A7W8HAY7"/>
<organism evidence="10 11">
    <name type="scientific">Catenibacillus scindens</name>
    <dbReference type="NCBI Taxonomy" id="673271"/>
    <lineage>
        <taxon>Bacteria</taxon>
        <taxon>Bacillati</taxon>
        <taxon>Bacillota</taxon>
        <taxon>Clostridia</taxon>
        <taxon>Lachnospirales</taxon>
        <taxon>Lachnospiraceae</taxon>
        <taxon>Catenibacillus</taxon>
    </lineage>
</organism>
<keyword evidence="3 8" id="KW-0547">Nucleotide-binding</keyword>
<accession>A0A7W8HAY7</accession>
<dbReference type="InterPro" id="IPR027417">
    <property type="entry name" value="P-loop_NTPase"/>
</dbReference>
<evidence type="ECO:0000313" key="10">
    <source>
        <dbReference type="EMBL" id="MBB5265052.1"/>
    </source>
</evidence>
<dbReference type="GO" id="GO:0006220">
    <property type="term" value="P:pyrimidine nucleotide metabolic process"/>
    <property type="evidence" value="ECO:0007669"/>
    <property type="project" value="UniProtKB-UniRule"/>
</dbReference>
<gene>
    <name evidence="8" type="primary">cmk</name>
    <name evidence="10" type="ORF">HNP82_002191</name>
</gene>
<dbReference type="NCBIfam" id="TIGR00017">
    <property type="entry name" value="cmk"/>
    <property type="match status" value="1"/>
</dbReference>
<comment type="caution">
    <text evidence="10">The sequence shown here is derived from an EMBL/GenBank/DDBJ whole genome shotgun (WGS) entry which is preliminary data.</text>
</comment>
<evidence type="ECO:0000256" key="2">
    <source>
        <dbReference type="ARBA" id="ARBA00022679"/>
    </source>
</evidence>
<evidence type="ECO:0000256" key="3">
    <source>
        <dbReference type="ARBA" id="ARBA00022741"/>
    </source>
</evidence>
<dbReference type="InterPro" id="IPR011994">
    <property type="entry name" value="Cytidylate_kinase_dom"/>
</dbReference>
<dbReference type="HAMAP" id="MF_00238">
    <property type="entry name" value="Cytidyl_kinase_type1"/>
    <property type="match status" value="1"/>
</dbReference>
<reference evidence="10 11" key="1">
    <citation type="submission" date="2020-08" db="EMBL/GenBank/DDBJ databases">
        <title>Genomic Encyclopedia of Type Strains, Phase IV (KMG-IV): sequencing the most valuable type-strain genomes for metagenomic binning, comparative biology and taxonomic classification.</title>
        <authorList>
            <person name="Goeker M."/>
        </authorList>
    </citation>
    <scope>NUCLEOTIDE SEQUENCE [LARGE SCALE GENOMIC DNA]</scope>
    <source>
        <strain evidence="10 11">DSM 106146</strain>
    </source>
</reference>
<dbReference type="SUPFAM" id="SSF52540">
    <property type="entry name" value="P-loop containing nucleoside triphosphate hydrolases"/>
    <property type="match status" value="1"/>
</dbReference>
<dbReference type="PANTHER" id="PTHR21299">
    <property type="entry name" value="CYTIDYLATE KINASE/PANTOATE-BETA-ALANINE LIGASE"/>
    <property type="match status" value="1"/>
</dbReference>
<evidence type="ECO:0000256" key="6">
    <source>
        <dbReference type="ARBA" id="ARBA00047615"/>
    </source>
</evidence>
<protein>
    <recommendedName>
        <fullName evidence="8">Cytidylate kinase</fullName>
        <shortName evidence="8">CK</shortName>
        <ecNumber evidence="8">2.7.4.25</ecNumber>
    </recommendedName>
    <alternativeName>
        <fullName evidence="8">Cytidine monophosphate kinase</fullName>
        <shortName evidence="8">CMP kinase</shortName>
    </alternativeName>
</protein>
<comment type="similarity">
    <text evidence="1 8">Belongs to the cytidylate kinase family. Type 1 subfamily.</text>
</comment>
<keyword evidence="11" id="KW-1185">Reference proteome</keyword>
<dbReference type="PANTHER" id="PTHR21299:SF2">
    <property type="entry name" value="CYTIDYLATE KINASE"/>
    <property type="match status" value="1"/>
</dbReference>
<evidence type="ECO:0000256" key="8">
    <source>
        <dbReference type="HAMAP-Rule" id="MF_00238"/>
    </source>
</evidence>
<keyword evidence="2 8" id="KW-0808">Transferase</keyword>
<evidence type="ECO:0000256" key="7">
    <source>
        <dbReference type="ARBA" id="ARBA00048478"/>
    </source>
</evidence>
<comment type="catalytic activity">
    <reaction evidence="6 8">
        <text>dCMP + ATP = dCDP + ADP</text>
        <dbReference type="Rhea" id="RHEA:25094"/>
        <dbReference type="ChEBI" id="CHEBI:30616"/>
        <dbReference type="ChEBI" id="CHEBI:57566"/>
        <dbReference type="ChEBI" id="CHEBI:58593"/>
        <dbReference type="ChEBI" id="CHEBI:456216"/>
        <dbReference type="EC" id="2.7.4.25"/>
    </reaction>
</comment>
<dbReference type="GO" id="GO:0005829">
    <property type="term" value="C:cytosol"/>
    <property type="evidence" value="ECO:0007669"/>
    <property type="project" value="TreeGrafter"/>
</dbReference>
<sequence>MGFNIAIDGPAGAGKSTVAKAVAQKLGFIYVDTGAMYRALALFFIRRHIDAGESEKIKELLDQIQVSLDYDDSGVQQVFLNKENVTSQLRREEVGKMASAISAYPFVREKLLGLQRSLAQNSDVIMDGRDIGTNILPDAPLKIYLTASVEARAKRRYDELCEKGEKASLETVALDIRQRDESDMTRAIAPLRQAEDAVYLDTSDLDIPQVIQSIMNLYEKANKGDVCL</sequence>
<keyword evidence="5 8" id="KW-0067">ATP-binding</keyword>
<proteinExistence type="inferred from homology"/>
<dbReference type="GO" id="GO:0005524">
    <property type="term" value="F:ATP binding"/>
    <property type="evidence" value="ECO:0007669"/>
    <property type="project" value="UniProtKB-UniRule"/>
</dbReference>
<evidence type="ECO:0000256" key="4">
    <source>
        <dbReference type="ARBA" id="ARBA00022777"/>
    </source>
</evidence>
<comment type="subcellular location">
    <subcellularLocation>
        <location evidence="8">Cytoplasm</location>
    </subcellularLocation>
</comment>
<feature type="binding site" evidence="8">
    <location>
        <begin position="9"/>
        <end position="17"/>
    </location>
    <ligand>
        <name>ATP</name>
        <dbReference type="ChEBI" id="CHEBI:30616"/>
    </ligand>
</feature>
<keyword evidence="4 8" id="KW-0418">Kinase</keyword>
<dbReference type="Pfam" id="PF02224">
    <property type="entry name" value="Cytidylate_kin"/>
    <property type="match status" value="1"/>
</dbReference>
<keyword evidence="8" id="KW-0963">Cytoplasm</keyword>
<dbReference type="GO" id="GO:0036431">
    <property type="term" value="F:dCMP kinase activity"/>
    <property type="evidence" value="ECO:0007669"/>
    <property type="project" value="InterPro"/>
</dbReference>
<evidence type="ECO:0000259" key="9">
    <source>
        <dbReference type="Pfam" id="PF02224"/>
    </source>
</evidence>
<comment type="catalytic activity">
    <reaction evidence="7 8">
        <text>CMP + ATP = CDP + ADP</text>
        <dbReference type="Rhea" id="RHEA:11600"/>
        <dbReference type="ChEBI" id="CHEBI:30616"/>
        <dbReference type="ChEBI" id="CHEBI:58069"/>
        <dbReference type="ChEBI" id="CHEBI:60377"/>
        <dbReference type="ChEBI" id="CHEBI:456216"/>
        <dbReference type="EC" id="2.7.4.25"/>
    </reaction>
</comment>
<dbReference type="InterPro" id="IPR003136">
    <property type="entry name" value="Cytidylate_kin"/>
</dbReference>
<evidence type="ECO:0000256" key="5">
    <source>
        <dbReference type="ARBA" id="ARBA00022840"/>
    </source>
</evidence>
<dbReference type="Proteomes" id="UP000543642">
    <property type="component" value="Unassembled WGS sequence"/>
</dbReference>
<name>A0A7W8HAY7_9FIRM</name>
<evidence type="ECO:0000313" key="11">
    <source>
        <dbReference type="Proteomes" id="UP000543642"/>
    </source>
</evidence>